<dbReference type="InterPro" id="IPR017853">
    <property type="entry name" value="GH"/>
</dbReference>
<feature type="domain" description="Fibronectin type-III" evidence="3">
    <location>
        <begin position="597"/>
        <end position="694"/>
    </location>
</feature>
<dbReference type="GO" id="GO:0005509">
    <property type="term" value="F:calcium ion binding"/>
    <property type="evidence" value="ECO:0007669"/>
    <property type="project" value="InterPro"/>
</dbReference>
<dbReference type="GO" id="GO:0016020">
    <property type="term" value="C:membrane"/>
    <property type="evidence" value="ECO:0007669"/>
    <property type="project" value="InterPro"/>
</dbReference>
<feature type="domain" description="Cadherin" evidence="2">
    <location>
        <begin position="594"/>
        <end position="729"/>
    </location>
</feature>
<dbReference type="KEGG" id="pib:BBD41_26750"/>
<dbReference type="Pfam" id="PF17957">
    <property type="entry name" value="Big_7"/>
    <property type="match status" value="1"/>
</dbReference>
<dbReference type="GO" id="GO:0007156">
    <property type="term" value="P:homophilic cell adhesion via plasma membrane adhesion molecules"/>
    <property type="evidence" value="ECO:0007669"/>
    <property type="project" value="InterPro"/>
</dbReference>
<proteinExistence type="predicted"/>
<dbReference type="RefSeq" id="WP_099479713.1">
    <property type="nucleotide sequence ID" value="NZ_CP016809.1"/>
</dbReference>
<evidence type="ECO:0000259" key="2">
    <source>
        <dbReference type="PROSITE" id="PS50268"/>
    </source>
</evidence>
<dbReference type="PROSITE" id="PS50268">
    <property type="entry name" value="CADHERIN_2"/>
    <property type="match status" value="1"/>
</dbReference>
<dbReference type="AlphaFoldDB" id="A0A1B2E7C0"/>
<dbReference type="Gene3D" id="3.20.20.80">
    <property type="entry name" value="Glycosidases"/>
    <property type="match status" value="1"/>
</dbReference>
<evidence type="ECO:0000313" key="4">
    <source>
        <dbReference type="EMBL" id="ANY75884.1"/>
    </source>
</evidence>
<dbReference type="InterPro" id="IPR003961">
    <property type="entry name" value="FN3_dom"/>
</dbReference>
<dbReference type="InterPro" id="IPR013783">
    <property type="entry name" value="Ig-like_fold"/>
</dbReference>
<name>A0A1B2E7C0_9BACL</name>
<dbReference type="InterPro" id="IPR036116">
    <property type="entry name" value="FN3_sf"/>
</dbReference>
<dbReference type="Gene3D" id="2.60.40.10">
    <property type="entry name" value="Immunoglobulins"/>
    <property type="match status" value="2"/>
</dbReference>
<gene>
    <name evidence="4" type="ORF">BBD41_26750</name>
</gene>
<reference evidence="4" key="1">
    <citation type="submission" date="2016-08" db="EMBL/GenBank/DDBJ databases">
        <title>Complete Genome Seqeunce of Paenibacillus sp. nov. IHBB 9852 from high altitute lake of Indian trans-Himalayas.</title>
        <authorList>
            <person name="Kiran S."/>
            <person name="Swarnkar M.K."/>
            <person name="Rana A."/>
            <person name="Tewari R."/>
            <person name="Gulati A."/>
        </authorList>
    </citation>
    <scope>NUCLEOTIDE SEQUENCE [LARGE SCALE GENOMIC DNA]</scope>
    <source>
        <strain evidence="4">IHBB 9852</strain>
    </source>
</reference>
<dbReference type="PROSITE" id="PS50853">
    <property type="entry name" value="FN3"/>
    <property type="match status" value="1"/>
</dbReference>
<accession>A0A1B2E7C0</accession>
<dbReference type="SUPFAM" id="SSF51445">
    <property type="entry name" value="(Trans)glycosidases"/>
    <property type="match status" value="1"/>
</dbReference>
<organism evidence="4">
    <name type="scientific">Paenibacillus ihbetae</name>
    <dbReference type="NCBI Taxonomy" id="1870820"/>
    <lineage>
        <taxon>Bacteria</taxon>
        <taxon>Bacillati</taxon>
        <taxon>Bacillota</taxon>
        <taxon>Bacilli</taxon>
        <taxon>Bacillales</taxon>
        <taxon>Paenibacillaceae</taxon>
        <taxon>Paenibacillus</taxon>
    </lineage>
</organism>
<feature type="signal peptide" evidence="1">
    <location>
        <begin position="1"/>
        <end position="31"/>
    </location>
</feature>
<evidence type="ECO:0000256" key="1">
    <source>
        <dbReference type="SAM" id="SignalP"/>
    </source>
</evidence>
<feature type="chain" id="PRO_5008535830" description="Fibronectin type-III domain-containing protein" evidence="1">
    <location>
        <begin position="32"/>
        <end position="798"/>
    </location>
</feature>
<protein>
    <recommendedName>
        <fullName evidence="5">Fibronectin type-III domain-containing protein</fullName>
    </recommendedName>
</protein>
<evidence type="ECO:0008006" key="5">
    <source>
        <dbReference type="Google" id="ProtNLM"/>
    </source>
</evidence>
<evidence type="ECO:0000259" key="3">
    <source>
        <dbReference type="PROSITE" id="PS50853"/>
    </source>
</evidence>
<sequence length="798" mass="87589">MLKSSRFRKCGLLFLTAILLAVCIPLPSAKAAAMITIDSHQDGQTIQPGTAELSGIYSGVYDLELIVNGNMVTDVHMKDPDGDDSGTWSYSLDTTQLDGAIEIVLKSKDVVTRYGVWSPWIYLNIDNPPANKPQVQIVSPAENTRLRSKVDVQISADGKNPISRVELRIDGGEWIPVPPAKKGYLYTWDTRRLTQPVHSLEARATDTHGNTGYSLSVYAQTGNTASGSISAAHAAVTSDVYEDDPNIDQDDVAGTETVDWAPFHPESVTDLTYGDTHPLPDQDRAIWIWENASYPLVLNPNARYSFAAMAKDTAAFDQRPIKTLYLAVGKYQGTMMLEDYRNEVQRFITWAHEEGFDVQALIAGGTAPPYFGAYSRYHAQAVKEFEQVLNYNLASEASARFDGINLDTEPYILPDFKTAKPSVQIQYLDMLKLLMSRKAASGLSLSVGAAIPRWYDSSADAGNITWNGGTKWLSEHIQDTADYISIMNYRDQAEGSAGIIAHAVNELAYASRIGKPKSVVIGVETKDIADGGDPETISFHEEGRLYMEQELNKVYAAFEDDPAFGGIAIHHYASLVDFPSKWGPGGFKWQPPADNEPPGLVSRVSASAFDYQRIDIHYDMAMDNSAVNEYRIYRGTDAAFEIGPDTYAGSSNTLSFEDTGLLPNTTYHYKITAVDISGNEGAPSAAAAATTAPSAMKPMIIDHMTITYNEGTATVTIQVVDMETKQPISARVSGRYTHMAGKYVQGVTNTEGMFTSRSEHISVPSGEIGFLPRRILADSYYWAGAYDQLPYPTVIWEP</sequence>
<dbReference type="EMBL" id="CP016809">
    <property type="protein sequence ID" value="ANY75884.1"/>
    <property type="molecule type" value="Genomic_DNA"/>
</dbReference>
<keyword evidence="1" id="KW-0732">Signal</keyword>
<dbReference type="SUPFAM" id="SSF49265">
    <property type="entry name" value="Fibronectin type III"/>
    <property type="match status" value="1"/>
</dbReference>
<dbReference type="InterPro" id="IPR002126">
    <property type="entry name" value="Cadherin-like_dom"/>
</dbReference>